<gene>
    <name evidence="1" type="ORF">Pan181_03060</name>
</gene>
<accession>A0A518AHC5</accession>
<dbReference type="RefSeq" id="WP_145245145.1">
    <property type="nucleotide sequence ID" value="NZ_CP036278.1"/>
</dbReference>
<organism evidence="1 2">
    <name type="scientific">Aeoliella mucimassa</name>
    <dbReference type="NCBI Taxonomy" id="2527972"/>
    <lineage>
        <taxon>Bacteria</taxon>
        <taxon>Pseudomonadati</taxon>
        <taxon>Planctomycetota</taxon>
        <taxon>Planctomycetia</taxon>
        <taxon>Pirellulales</taxon>
        <taxon>Lacipirellulaceae</taxon>
        <taxon>Aeoliella</taxon>
    </lineage>
</organism>
<dbReference type="AlphaFoldDB" id="A0A518AHC5"/>
<reference evidence="1 2" key="1">
    <citation type="submission" date="2019-02" db="EMBL/GenBank/DDBJ databases">
        <title>Deep-cultivation of Planctomycetes and their phenomic and genomic characterization uncovers novel biology.</title>
        <authorList>
            <person name="Wiegand S."/>
            <person name="Jogler M."/>
            <person name="Boedeker C."/>
            <person name="Pinto D."/>
            <person name="Vollmers J."/>
            <person name="Rivas-Marin E."/>
            <person name="Kohn T."/>
            <person name="Peeters S.H."/>
            <person name="Heuer A."/>
            <person name="Rast P."/>
            <person name="Oberbeckmann S."/>
            <person name="Bunk B."/>
            <person name="Jeske O."/>
            <person name="Meyerdierks A."/>
            <person name="Storesund J.E."/>
            <person name="Kallscheuer N."/>
            <person name="Luecker S."/>
            <person name="Lage O.M."/>
            <person name="Pohl T."/>
            <person name="Merkel B.J."/>
            <person name="Hornburger P."/>
            <person name="Mueller R.-W."/>
            <person name="Bruemmer F."/>
            <person name="Labrenz M."/>
            <person name="Spormann A.M."/>
            <person name="Op den Camp H."/>
            <person name="Overmann J."/>
            <person name="Amann R."/>
            <person name="Jetten M.S.M."/>
            <person name="Mascher T."/>
            <person name="Medema M.H."/>
            <person name="Devos D.P."/>
            <person name="Kaster A.-K."/>
            <person name="Ovreas L."/>
            <person name="Rohde M."/>
            <person name="Galperin M.Y."/>
            <person name="Jogler C."/>
        </authorList>
    </citation>
    <scope>NUCLEOTIDE SEQUENCE [LARGE SCALE GENOMIC DNA]</scope>
    <source>
        <strain evidence="1 2">Pan181</strain>
    </source>
</reference>
<evidence type="ECO:0000313" key="2">
    <source>
        <dbReference type="Proteomes" id="UP000315750"/>
    </source>
</evidence>
<name>A0A518AHC5_9BACT</name>
<protein>
    <submittedName>
        <fullName evidence="1">Uncharacterized protein</fullName>
    </submittedName>
</protein>
<dbReference type="EMBL" id="CP036278">
    <property type="protein sequence ID" value="QDU54126.1"/>
    <property type="molecule type" value="Genomic_DNA"/>
</dbReference>
<sequence>MRTLLLLTVIVAVPLACYVLWLRRMEQFFEAVFEGNSGEVMSSEDWPLALKQFDEAANQAGVVIDDLQVYCMANGLSIAYVWRMRATSGLQEFMTEEYGLSDYTPPESHRFRAQPRLPDWWDPQEHSGTHYYAANLGEIGRQYVVLVDETNEVIYVYFYDNW</sequence>
<dbReference type="KEGG" id="amuc:Pan181_03060"/>
<evidence type="ECO:0000313" key="1">
    <source>
        <dbReference type="EMBL" id="QDU54126.1"/>
    </source>
</evidence>
<dbReference type="OrthoDB" id="279875at2"/>
<keyword evidence="2" id="KW-1185">Reference proteome</keyword>
<dbReference type="Proteomes" id="UP000315750">
    <property type="component" value="Chromosome"/>
</dbReference>
<proteinExistence type="predicted"/>